<dbReference type="PANTHER" id="PTHR22906:SF21">
    <property type="entry name" value="SEMA DOMAIN-CONTAINING PROTEIN"/>
    <property type="match status" value="1"/>
</dbReference>
<gene>
    <name evidence="3" type="ORF">NEMVEDRAFT_v1g106372</name>
</gene>
<feature type="non-terminal residue" evidence="3">
    <location>
        <position position="1"/>
    </location>
</feature>
<protein>
    <submittedName>
        <fullName evidence="3">Uncharacterized protein</fullName>
    </submittedName>
</protein>
<dbReference type="Proteomes" id="UP000001593">
    <property type="component" value="Unassembled WGS sequence"/>
</dbReference>
<keyword evidence="1" id="KW-0677">Repeat</keyword>
<dbReference type="SMART" id="SM00209">
    <property type="entry name" value="TSP1"/>
    <property type="match status" value="1"/>
</dbReference>
<organism evidence="3 4">
    <name type="scientific">Nematostella vectensis</name>
    <name type="common">Starlet sea anemone</name>
    <dbReference type="NCBI Taxonomy" id="45351"/>
    <lineage>
        <taxon>Eukaryota</taxon>
        <taxon>Metazoa</taxon>
        <taxon>Cnidaria</taxon>
        <taxon>Anthozoa</taxon>
        <taxon>Hexacorallia</taxon>
        <taxon>Actiniaria</taxon>
        <taxon>Edwardsiidae</taxon>
        <taxon>Nematostella</taxon>
    </lineage>
</organism>
<dbReference type="InterPro" id="IPR036383">
    <property type="entry name" value="TSP1_rpt_sf"/>
</dbReference>
<dbReference type="AlphaFoldDB" id="A7S6B9"/>
<keyword evidence="4" id="KW-1185">Reference proteome</keyword>
<dbReference type="Pfam" id="PF00090">
    <property type="entry name" value="TSP_1"/>
    <property type="match status" value="2"/>
</dbReference>
<name>A7S6B9_NEMVE</name>
<dbReference type="InterPro" id="IPR052065">
    <property type="entry name" value="Compl_asym_regulator"/>
</dbReference>
<dbReference type="PANTHER" id="PTHR22906">
    <property type="entry name" value="PROPERDIN"/>
    <property type="match status" value="1"/>
</dbReference>
<evidence type="ECO:0000256" key="2">
    <source>
        <dbReference type="ARBA" id="ARBA00023157"/>
    </source>
</evidence>
<proteinExistence type="predicted"/>
<reference evidence="3 4" key="1">
    <citation type="journal article" date="2007" name="Science">
        <title>Sea anemone genome reveals ancestral eumetazoan gene repertoire and genomic organization.</title>
        <authorList>
            <person name="Putnam N.H."/>
            <person name="Srivastava M."/>
            <person name="Hellsten U."/>
            <person name="Dirks B."/>
            <person name="Chapman J."/>
            <person name="Salamov A."/>
            <person name="Terry A."/>
            <person name="Shapiro H."/>
            <person name="Lindquist E."/>
            <person name="Kapitonov V.V."/>
            <person name="Jurka J."/>
            <person name="Genikhovich G."/>
            <person name="Grigoriev I.V."/>
            <person name="Lucas S.M."/>
            <person name="Steele R.E."/>
            <person name="Finnerty J.R."/>
            <person name="Technau U."/>
            <person name="Martindale M.Q."/>
            <person name="Rokhsar D.S."/>
        </authorList>
    </citation>
    <scope>NUCLEOTIDE SEQUENCE [LARGE SCALE GENOMIC DNA]</scope>
    <source>
        <strain evidence="4">CH2 X CH6</strain>
    </source>
</reference>
<evidence type="ECO:0000256" key="1">
    <source>
        <dbReference type="ARBA" id="ARBA00022737"/>
    </source>
</evidence>
<accession>A7S6B9</accession>
<keyword evidence="2" id="KW-1015">Disulfide bond</keyword>
<dbReference type="PhylomeDB" id="A7S6B9"/>
<dbReference type="InParanoid" id="A7S6B9"/>
<sequence length="82" mass="9141">HWSKFSSCSVTCGRGVKERYRKCNAIECTVDGIETEMVPCFTPPCKGKDFLTKSESSTEWSGYSKCSVTCGVGKRTRSRQCN</sequence>
<feature type="non-terminal residue" evidence="3">
    <location>
        <position position="82"/>
    </location>
</feature>
<dbReference type="PROSITE" id="PS50092">
    <property type="entry name" value="TSP1"/>
    <property type="match status" value="2"/>
</dbReference>
<dbReference type="InterPro" id="IPR000884">
    <property type="entry name" value="TSP1_rpt"/>
</dbReference>
<dbReference type="HOGENOM" id="CLU_047129_1_0_1"/>
<dbReference type="SUPFAM" id="SSF82895">
    <property type="entry name" value="TSP-1 type 1 repeat"/>
    <property type="match status" value="2"/>
</dbReference>
<evidence type="ECO:0000313" key="4">
    <source>
        <dbReference type="Proteomes" id="UP000001593"/>
    </source>
</evidence>
<dbReference type="Gene3D" id="2.20.100.10">
    <property type="entry name" value="Thrombospondin type-1 (TSP1) repeat"/>
    <property type="match status" value="2"/>
</dbReference>
<dbReference type="EMBL" id="DS469587">
    <property type="protein sequence ID" value="EDO40692.1"/>
    <property type="molecule type" value="Genomic_DNA"/>
</dbReference>
<evidence type="ECO:0000313" key="3">
    <source>
        <dbReference type="EMBL" id="EDO40692.1"/>
    </source>
</evidence>